<name>F0SBS4_PSESL</name>
<dbReference type="KEGG" id="psn:Pedsa_2213"/>
<keyword evidence="4" id="KW-1185">Reference proteome</keyword>
<gene>
    <name evidence="3" type="ordered locus">Pedsa_2213</name>
</gene>
<dbReference type="EMBL" id="CP002545">
    <property type="protein sequence ID" value="ADY52765.1"/>
    <property type="molecule type" value="Genomic_DNA"/>
</dbReference>
<dbReference type="InterPro" id="IPR026444">
    <property type="entry name" value="Secre_tail"/>
</dbReference>
<accession>F0SBS4</accession>
<dbReference type="AlphaFoldDB" id="F0SBS4"/>
<reference evidence="4" key="2">
    <citation type="submission" date="2011-02" db="EMBL/GenBank/DDBJ databases">
        <title>The complete genome of Pedobacter saltans DSM 12145.</title>
        <authorList>
            <consortium name="US DOE Joint Genome Institute (JGI-PGF)"/>
            <person name="Lucas S."/>
            <person name="Copeland A."/>
            <person name="Lapidus A."/>
            <person name="Bruce D."/>
            <person name="Goodwin L."/>
            <person name="Pitluck S."/>
            <person name="Kyrpides N."/>
            <person name="Mavromatis K."/>
            <person name="Pagani I."/>
            <person name="Ivanova N."/>
            <person name="Ovchinnikova G."/>
            <person name="Lu M."/>
            <person name="Detter J.C."/>
            <person name="Han C."/>
            <person name="Land M."/>
            <person name="Hauser L."/>
            <person name="Markowitz V."/>
            <person name="Cheng J.-F."/>
            <person name="Hugenholtz P."/>
            <person name="Woyke T."/>
            <person name="Wu D."/>
            <person name="Tindall B."/>
            <person name="Pomrenke H.G."/>
            <person name="Brambilla E."/>
            <person name="Klenk H.-P."/>
            <person name="Eisen J.A."/>
        </authorList>
    </citation>
    <scope>NUCLEOTIDE SEQUENCE [LARGE SCALE GENOMIC DNA]</scope>
    <source>
        <strain evidence="4">ATCC 51119 / DSM 12145 / JCM 21818 / LMG 10337 / NBRC 100064 / NCIMB 13643</strain>
    </source>
</reference>
<feature type="chain" id="PRO_5003258330" description="Secretion system C-terminal sorting domain-containing protein" evidence="1">
    <location>
        <begin position="20"/>
        <end position="407"/>
    </location>
</feature>
<reference evidence="3 4" key="1">
    <citation type="journal article" date="2011" name="Stand. Genomic Sci.">
        <title>Complete genome sequence of the gliding, heparinolytic Pedobacter saltans type strain (113).</title>
        <authorList>
            <person name="Liolios K."/>
            <person name="Sikorski J."/>
            <person name="Lu M."/>
            <person name="Nolan M."/>
            <person name="Lapidus A."/>
            <person name="Lucas S."/>
            <person name="Hammon N."/>
            <person name="Deshpande S."/>
            <person name="Cheng J.F."/>
            <person name="Tapia R."/>
            <person name="Han C."/>
            <person name="Goodwin L."/>
            <person name="Pitluck S."/>
            <person name="Huntemann M."/>
            <person name="Ivanova N."/>
            <person name="Pagani I."/>
            <person name="Mavromatis K."/>
            <person name="Ovchinikova G."/>
            <person name="Pati A."/>
            <person name="Chen A."/>
            <person name="Palaniappan K."/>
            <person name="Land M."/>
            <person name="Hauser L."/>
            <person name="Brambilla E.M."/>
            <person name="Kotsyurbenko O."/>
            <person name="Rohde M."/>
            <person name="Tindall B.J."/>
            <person name="Abt B."/>
            <person name="Goker M."/>
            <person name="Detter J.C."/>
            <person name="Woyke T."/>
            <person name="Bristow J."/>
            <person name="Eisen J.A."/>
            <person name="Markowitz V."/>
            <person name="Hugenholtz P."/>
            <person name="Klenk H.P."/>
            <person name="Kyrpides N.C."/>
        </authorList>
    </citation>
    <scope>NUCLEOTIDE SEQUENCE [LARGE SCALE GENOMIC DNA]</scope>
    <source>
        <strain evidence="4">ATCC 51119 / DSM 12145 / JCM 21818 / LMG 10337 / NBRC 100064 / NCIMB 13643</strain>
    </source>
</reference>
<evidence type="ECO:0000313" key="4">
    <source>
        <dbReference type="Proteomes" id="UP000000310"/>
    </source>
</evidence>
<keyword evidence="1" id="KW-0732">Signal</keyword>
<dbReference type="eggNOG" id="COG1520">
    <property type="taxonomic scope" value="Bacteria"/>
</dbReference>
<organism evidence="3 4">
    <name type="scientific">Pseudopedobacter saltans (strain ATCC 51119 / DSM 12145 / JCM 21818 / CCUG 39354 / LMG 10337 / NBRC 100064 / NCIMB 13643)</name>
    <name type="common">Pedobacter saltans</name>
    <dbReference type="NCBI Taxonomy" id="762903"/>
    <lineage>
        <taxon>Bacteria</taxon>
        <taxon>Pseudomonadati</taxon>
        <taxon>Bacteroidota</taxon>
        <taxon>Sphingobacteriia</taxon>
        <taxon>Sphingobacteriales</taxon>
        <taxon>Sphingobacteriaceae</taxon>
        <taxon>Pseudopedobacter</taxon>
    </lineage>
</organism>
<dbReference type="RefSeq" id="WP_013633251.1">
    <property type="nucleotide sequence ID" value="NC_015177.1"/>
</dbReference>
<dbReference type="HOGENOM" id="CLU_643835_0_0_10"/>
<dbReference type="InterPro" id="IPR013783">
    <property type="entry name" value="Ig-like_fold"/>
</dbReference>
<dbReference type="Gene3D" id="2.60.40.10">
    <property type="entry name" value="Immunoglobulins"/>
    <property type="match status" value="1"/>
</dbReference>
<proteinExistence type="predicted"/>
<feature type="domain" description="Secretion system C-terminal sorting" evidence="2">
    <location>
        <begin position="335"/>
        <end position="405"/>
    </location>
</feature>
<dbReference type="OrthoDB" id="768268at2"/>
<sequence length="407" mass="44780">MKKQLLISALTLGIIGAKAQTNVEVKWSLTSDGSATINSIDPTAITVASQVLGSSITAGTVTYGQAFENGESKNWQKLPNSAANAFDANFYVEYKITASESKHFQLNQIKLDIVGSGGTTNRLVAAYSTDNFATSNNIPVAATYNYIDGTPPTFTQSLLTQADPLSLINANPQTATPLLDRIYLTIPLQINILPTKTLSVRLYLYQTGTGNRFTASRNVVFIGKTDDNVIPLPLNFLSFTAQLGNDFTKNVNLKWTTTNEVNTDYFSIEKNTGKDFESIGTLKSNNISGINQYTYTDLNRNLETAYYRIKQVDLDGKSSYSNTISVKPAISYTYYPNPAKDYIIINGLAKGKNICSLHTISGKQLRSWQFDGNLSEARIDLSDTNSQVLFLKIKNEQGAFTHKIIKE</sequence>
<feature type="signal peptide" evidence="1">
    <location>
        <begin position="1"/>
        <end position="19"/>
    </location>
</feature>
<evidence type="ECO:0000256" key="1">
    <source>
        <dbReference type="SAM" id="SignalP"/>
    </source>
</evidence>
<evidence type="ECO:0000313" key="3">
    <source>
        <dbReference type="EMBL" id="ADY52765.1"/>
    </source>
</evidence>
<protein>
    <recommendedName>
        <fullName evidence="2">Secretion system C-terminal sorting domain-containing protein</fullName>
    </recommendedName>
</protein>
<dbReference type="Pfam" id="PF18962">
    <property type="entry name" value="Por_Secre_tail"/>
    <property type="match status" value="1"/>
</dbReference>
<dbReference type="Proteomes" id="UP000000310">
    <property type="component" value="Chromosome"/>
</dbReference>
<evidence type="ECO:0000259" key="2">
    <source>
        <dbReference type="Pfam" id="PF18962"/>
    </source>
</evidence>
<dbReference type="NCBIfam" id="TIGR04183">
    <property type="entry name" value="Por_Secre_tail"/>
    <property type="match status" value="1"/>
</dbReference>
<dbReference type="STRING" id="762903.Pedsa_2213"/>